<evidence type="ECO:0000313" key="3">
    <source>
        <dbReference type="Proteomes" id="UP000325313"/>
    </source>
</evidence>
<gene>
    <name evidence="2" type="ORF">PGTUg99_021037</name>
</gene>
<protein>
    <submittedName>
        <fullName evidence="2">Uncharacterized protein</fullName>
    </submittedName>
</protein>
<evidence type="ECO:0000256" key="1">
    <source>
        <dbReference type="SAM" id="MobiDB-lite"/>
    </source>
</evidence>
<feature type="compositionally biased region" description="Polar residues" evidence="1">
    <location>
        <begin position="1"/>
        <end position="10"/>
    </location>
</feature>
<feature type="region of interest" description="Disordered" evidence="1">
    <location>
        <begin position="1"/>
        <end position="53"/>
    </location>
</feature>
<feature type="compositionally biased region" description="Basic residues" evidence="1">
    <location>
        <begin position="14"/>
        <end position="25"/>
    </location>
</feature>
<reference evidence="2 3" key="1">
    <citation type="submission" date="2019-05" db="EMBL/GenBank/DDBJ databases">
        <title>Emergence of the Ug99 lineage of the wheat stem rust pathogen through somatic hybridization.</title>
        <authorList>
            <person name="Li F."/>
            <person name="Upadhyaya N.M."/>
            <person name="Sperschneider J."/>
            <person name="Matny O."/>
            <person name="Nguyen-Phuc H."/>
            <person name="Mago R."/>
            <person name="Raley C."/>
            <person name="Miller M.E."/>
            <person name="Silverstein K.A.T."/>
            <person name="Henningsen E."/>
            <person name="Hirsch C.D."/>
            <person name="Visser B."/>
            <person name="Pretorius Z.A."/>
            <person name="Steffenson B.J."/>
            <person name="Schwessinger B."/>
            <person name="Dodds P.N."/>
            <person name="Figueroa M."/>
        </authorList>
    </citation>
    <scope>NUCLEOTIDE SEQUENCE [LARGE SCALE GENOMIC DNA]</scope>
    <source>
        <strain evidence="2 3">Ug99</strain>
    </source>
</reference>
<proteinExistence type="predicted"/>
<comment type="caution">
    <text evidence="2">The sequence shown here is derived from an EMBL/GenBank/DDBJ whole genome shotgun (WGS) entry which is preliminary data.</text>
</comment>
<dbReference type="AlphaFoldDB" id="A0A5B0PH70"/>
<accession>A0A5B0PH70</accession>
<dbReference type="Proteomes" id="UP000325313">
    <property type="component" value="Unassembled WGS sequence"/>
</dbReference>
<sequence>MLTQLNLTRPSNDHHHHHHQHRQHHPSQQQPQKLYMPSPSRAATPIDYIPPTT</sequence>
<evidence type="ECO:0000313" key="2">
    <source>
        <dbReference type="EMBL" id="KAA1100551.1"/>
    </source>
</evidence>
<organism evidence="2 3">
    <name type="scientific">Puccinia graminis f. sp. tritici</name>
    <dbReference type="NCBI Taxonomy" id="56615"/>
    <lineage>
        <taxon>Eukaryota</taxon>
        <taxon>Fungi</taxon>
        <taxon>Dikarya</taxon>
        <taxon>Basidiomycota</taxon>
        <taxon>Pucciniomycotina</taxon>
        <taxon>Pucciniomycetes</taxon>
        <taxon>Pucciniales</taxon>
        <taxon>Pucciniaceae</taxon>
        <taxon>Puccinia</taxon>
    </lineage>
</organism>
<dbReference type="EMBL" id="VDEP01000340">
    <property type="protein sequence ID" value="KAA1100551.1"/>
    <property type="molecule type" value="Genomic_DNA"/>
</dbReference>
<name>A0A5B0PH70_PUCGR</name>